<gene>
    <name evidence="7" type="ORF">WJX81_003390</name>
</gene>
<dbReference type="GO" id="GO:0005524">
    <property type="term" value="F:ATP binding"/>
    <property type="evidence" value="ECO:0007669"/>
    <property type="project" value="UniProtKB-UniRule"/>
</dbReference>
<keyword evidence="8" id="KW-1185">Reference proteome</keyword>
<feature type="binding site" evidence="4">
    <location>
        <position position="79"/>
    </location>
    <ligand>
        <name>ATP</name>
        <dbReference type="ChEBI" id="CHEBI:30616"/>
    </ligand>
</feature>
<dbReference type="GO" id="GO:0004674">
    <property type="term" value="F:protein serine/threonine kinase activity"/>
    <property type="evidence" value="ECO:0007669"/>
    <property type="project" value="UniProtKB-EC"/>
</dbReference>
<dbReference type="InterPro" id="IPR017441">
    <property type="entry name" value="Protein_kinase_ATP_BS"/>
</dbReference>
<sequence length="669" mass="69055">MYAGLGPLGAGIAARTEAPANLAVISGESTDQPSWPLLSGDNEFVVDDYFELLHILGRGSYGSVYKARVRATGAAVAVKVIPAGAPEEVAAIQREIEMLKQCNHPNVVRYLGSWAAAGSLWIAMEYCGGGSVADLVHAAEAPLDEAVIAYICYQALAGLAYLHSLGKVHRDIKCGNILLGEGGAVKLADFGVAAQLTATMSKRNTFIGTPHWMAPEVIQESRYDGKVDVWALGISAVEMAEVAPPRWAVHPMRVIFMISRDPPPQLADRDRWSLPFHDFVAQCLQKDTRLRPTARFLQQHKFMAGAHGGAPAALLPLVRRSRDLLAALADDADACTRPAQRMAPDATGCFSWRSPRGGAAGATLPSAAGGVGGAAAAWARLGANAAPADGGQTPRENASGTMLATPGGMGSTLGVWGSAADGTVVVTPGAASGADYGAALRAVAESNGHRAAPDEAAAEETLWPGLSPGAYSAAAAGEGCPPAASLEARVRLESRLRAAVDGGAFVPLPFLRAADAAPAALLADIRRPHAHAGLHGALPLGWGVREPLEPDAWIHALADLATGAPLTCGARTGAGAAAADAGPHLDPRATPSYPPAPRQQPAGVAQAVERLPPEVLTRVRGSPGLRNLACALAHHRRMSDEVAVAPVEIDAAAVAAADLADTLRILLCI</sequence>
<proteinExistence type="predicted"/>
<dbReference type="AlphaFoldDB" id="A0AAW1RN12"/>
<dbReference type="Proteomes" id="UP001445335">
    <property type="component" value="Unassembled WGS sequence"/>
</dbReference>
<accession>A0AAW1RN12</accession>
<dbReference type="GO" id="GO:0005737">
    <property type="term" value="C:cytoplasm"/>
    <property type="evidence" value="ECO:0007669"/>
    <property type="project" value="TreeGrafter"/>
</dbReference>
<evidence type="ECO:0000256" key="1">
    <source>
        <dbReference type="ARBA" id="ARBA00012513"/>
    </source>
</evidence>
<dbReference type="PANTHER" id="PTHR48012:SF18">
    <property type="entry name" value="HAPPYHOUR, ISOFORM A"/>
    <property type="match status" value="1"/>
</dbReference>
<evidence type="ECO:0000256" key="3">
    <source>
        <dbReference type="ARBA" id="ARBA00022840"/>
    </source>
</evidence>
<keyword evidence="2 4" id="KW-0547">Nucleotide-binding</keyword>
<protein>
    <recommendedName>
        <fullName evidence="1">non-specific serine/threonine protein kinase</fullName>
        <ecNumber evidence="1">2.7.11.1</ecNumber>
    </recommendedName>
</protein>
<dbReference type="PROSITE" id="PS50011">
    <property type="entry name" value="PROTEIN_KINASE_DOM"/>
    <property type="match status" value="1"/>
</dbReference>
<evidence type="ECO:0000313" key="8">
    <source>
        <dbReference type="Proteomes" id="UP001445335"/>
    </source>
</evidence>
<dbReference type="SUPFAM" id="SSF56112">
    <property type="entry name" value="Protein kinase-like (PK-like)"/>
    <property type="match status" value="1"/>
</dbReference>
<dbReference type="Pfam" id="PF00069">
    <property type="entry name" value="Pkinase"/>
    <property type="match status" value="1"/>
</dbReference>
<organism evidence="7 8">
    <name type="scientific">Elliptochloris bilobata</name>
    <dbReference type="NCBI Taxonomy" id="381761"/>
    <lineage>
        <taxon>Eukaryota</taxon>
        <taxon>Viridiplantae</taxon>
        <taxon>Chlorophyta</taxon>
        <taxon>core chlorophytes</taxon>
        <taxon>Trebouxiophyceae</taxon>
        <taxon>Trebouxiophyceae incertae sedis</taxon>
        <taxon>Elliptochloris clade</taxon>
        <taxon>Elliptochloris</taxon>
    </lineage>
</organism>
<evidence type="ECO:0000259" key="6">
    <source>
        <dbReference type="PROSITE" id="PS50011"/>
    </source>
</evidence>
<dbReference type="FunFam" id="1.10.510.10:FF:000421">
    <property type="entry name" value="Serine/threonine-protein kinase PAK 6"/>
    <property type="match status" value="1"/>
</dbReference>
<dbReference type="PROSITE" id="PS00107">
    <property type="entry name" value="PROTEIN_KINASE_ATP"/>
    <property type="match status" value="1"/>
</dbReference>
<comment type="caution">
    <text evidence="7">The sequence shown here is derived from an EMBL/GenBank/DDBJ whole genome shotgun (WGS) entry which is preliminary data.</text>
</comment>
<dbReference type="SMART" id="SM00220">
    <property type="entry name" value="S_TKc"/>
    <property type="match status" value="1"/>
</dbReference>
<feature type="domain" description="Protein kinase" evidence="6">
    <location>
        <begin position="50"/>
        <end position="303"/>
    </location>
</feature>
<keyword evidence="3 4" id="KW-0067">ATP-binding</keyword>
<dbReference type="PANTHER" id="PTHR48012">
    <property type="entry name" value="STERILE20-LIKE KINASE, ISOFORM B-RELATED"/>
    <property type="match status" value="1"/>
</dbReference>
<dbReference type="InterPro" id="IPR011009">
    <property type="entry name" value="Kinase-like_dom_sf"/>
</dbReference>
<dbReference type="EMBL" id="JALJOU010000029">
    <property type="protein sequence ID" value="KAK9835174.1"/>
    <property type="molecule type" value="Genomic_DNA"/>
</dbReference>
<dbReference type="GO" id="GO:0035556">
    <property type="term" value="P:intracellular signal transduction"/>
    <property type="evidence" value="ECO:0007669"/>
    <property type="project" value="TreeGrafter"/>
</dbReference>
<dbReference type="EC" id="2.7.11.1" evidence="1"/>
<reference evidence="7 8" key="1">
    <citation type="journal article" date="2024" name="Nat. Commun.">
        <title>Phylogenomics reveals the evolutionary origins of lichenization in chlorophyte algae.</title>
        <authorList>
            <person name="Puginier C."/>
            <person name="Libourel C."/>
            <person name="Otte J."/>
            <person name="Skaloud P."/>
            <person name="Haon M."/>
            <person name="Grisel S."/>
            <person name="Petersen M."/>
            <person name="Berrin J.G."/>
            <person name="Delaux P.M."/>
            <person name="Dal Grande F."/>
            <person name="Keller J."/>
        </authorList>
    </citation>
    <scope>NUCLEOTIDE SEQUENCE [LARGE SCALE GENOMIC DNA]</scope>
    <source>
        <strain evidence="7 8">SAG 245.80</strain>
    </source>
</reference>
<dbReference type="InterPro" id="IPR000719">
    <property type="entry name" value="Prot_kinase_dom"/>
</dbReference>
<dbReference type="Gene3D" id="1.10.510.10">
    <property type="entry name" value="Transferase(Phosphotransferase) domain 1"/>
    <property type="match status" value="1"/>
</dbReference>
<dbReference type="InterPro" id="IPR050629">
    <property type="entry name" value="STE20/SPS1-PAK"/>
</dbReference>
<feature type="region of interest" description="Disordered" evidence="5">
    <location>
        <begin position="577"/>
        <end position="603"/>
    </location>
</feature>
<name>A0AAW1RN12_9CHLO</name>
<evidence type="ECO:0000256" key="5">
    <source>
        <dbReference type="SAM" id="MobiDB-lite"/>
    </source>
</evidence>
<evidence type="ECO:0000256" key="4">
    <source>
        <dbReference type="PROSITE-ProRule" id="PRU10141"/>
    </source>
</evidence>
<evidence type="ECO:0000256" key="2">
    <source>
        <dbReference type="ARBA" id="ARBA00022741"/>
    </source>
</evidence>
<evidence type="ECO:0000313" key="7">
    <source>
        <dbReference type="EMBL" id="KAK9835174.1"/>
    </source>
</evidence>